<proteinExistence type="predicted"/>
<sequence>MPVTVELADGSYAAITEGALFDYSGMTLQATGSMMLQGVFEDDPKGWELEGTIYSP</sequence>
<evidence type="ECO:0000313" key="2">
    <source>
        <dbReference type="EMBL" id="KKK91678.1"/>
    </source>
</evidence>
<name>A0A0F8ZD36_9ZZZZ</name>
<dbReference type="Gene3D" id="2.70.98.10">
    <property type="match status" value="1"/>
</dbReference>
<dbReference type="Pfam" id="PF14508">
    <property type="entry name" value="GH97_N"/>
    <property type="match status" value="1"/>
</dbReference>
<dbReference type="InterPro" id="IPR014718">
    <property type="entry name" value="GH-type_carb-bd"/>
</dbReference>
<feature type="non-terminal residue" evidence="2">
    <location>
        <position position="1"/>
    </location>
</feature>
<dbReference type="EMBL" id="LAZR01048546">
    <property type="protein sequence ID" value="KKK91678.1"/>
    <property type="molecule type" value="Genomic_DNA"/>
</dbReference>
<gene>
    <name evidence="2" type="ORF">LCGC14_2710510</name>
</gene>
<dbReference type="InterPro" id="IPR029486">
    <property type="entry name" value="GH97_N"/>
</dbReference>
<evidence type="ECO:0000259" key="1">
    <source>
        <dbReference type="Pfam" id="PF14508"/>
    </source>
</evidence>
<protein>
    <recommendedName>
        <fullName evidence="1">Glycosyl-hydrolase 97 N-terminal domain-containing protein</fullName>
    </recommendedName>
</protein>
<dbReference type="AlphaFoldDB" id="A0A0F8ZD36"/>
<reference evidence="2" key="1">
    <citation type="journal article" date="2015" name="Nature">
        <title>Complex archaea that bridge the gap between prokaryotes and eukaryotes.</title>
        <authorList>
            <person name="Spang A."/>
            <person name="Saw J.H."/>
            <person name="Jorgensen S.L."/>
            <person name="Zaremba-Niedzwiedzka K."/>
            <person name="Martijn J."/>
            <person name="Lind A.E."/>
            <person name="van Eijk R."/>
            <person name="Schleper C."/>
            <person name="Guy L."/>
            <person name="Ettema T.J."/>
        </authorList>
    </citation>
    <scope>NUCLEOTIDE SEQUENCE</scope>
</reference>
<feature type="domain" description="Glycosyl-hydrolase 97 N-terminal" evidence="1">
    <location>
        <begin position="1"/>
        <end position="41"/>
    </location>
</feature>
<accession>A0A0F8ZD36</accession>
<comment type="caution">
    <text evidence="2">The sequence shown here is derived from an EMBL/GenBank/DDBJ whole genome shotgun (WGS) entry which is preliminary data.</text>
</comment>
<organism evidence="2">
    <name type="scientific">marine sediment metagenome</name>
    <dbReference type="NCBI Taxonomy" id="412755"/>
    <lineage>
        <taxon>unclassified sequences</taxon>
        <taxon>metagenomes</taxon>
        <taxon>ecological metagenomes</taxon>
    </lineage>
</organism>
<dbReference type="GO" id="GO:0030246">
    <property type="term" value="F:carbohydrate binding"/>
    <property type="evidence" value="ECO:0007669"/>
    <property type="project" value="InterPro"/>
</dbReference>